<organism evidence="1 2">
    <name type="scientific">Adiantum capillus-veneris</name>
    <name type="common">Maidenhair fern</name>
    <dbReference type="NCBI Taxonomy" id="13818"/>
    <lineage>
        <taxon>Eukaryota</taxon>
        <taxon>Viridiplantae</taxon>
        <taxon>Streptophyta</taxon>
        <taxon>Embryophyta</taxon>
        <taxon>Tracheophyta</taxon>
        <taxon>Polypodiopsida</taxon>
        <taxon>Polypodiidae</taxon>
        <taxon>Polypodiales</taxon>
        <taxon>Pteridineae</taxon>
        <taxon>Pteridaceae</taxon>
        <taxon>Vittarioideae</taxon>
        <taxon>Adiantum</taxon>
    </lineage>
</organism>
<gene>
    <name evidence="1" type="ORF">GOP47_0002955</name>
</gene>
<accession>A0A9D4ZRT1</accession>
<reference evidence="1" key="1">
    <citation type="submission" date="2021-01" db="EMBL/GenBank/DDBJ databases">
        <title>Adiantum capillus-veneris genome.</title>
        <authorList>
            <person name="Fang Y."/>
            <person name="Liao Q."/>
        </authorList>
    </citation>
    <scope>NUCLEOTIDE SEQUENCE</scope>
    <source>
        <strain evidence="1">H3</strain>
        <tissue evidence="1">Leaf</tissue>
    </source>
</reference>
<evidence type="ECO:0000313" key="1">
    <source>
        <dbReference type="EMBL" id="KAI5083212.1"/>
    </source>
</evidence>
<protein>
    <submittedName>
        <fullName evidence="1">Uncharacterized protein</fullName>
    </submittedName>
</protein>
<name>A0A9D4ZRT1_ADICA</name>
<comment type="caution">
    <text evidence="1">The sequence shown here is derived from an EMBL/GenBank/DDBJ whole genome shotgun (WGS) entry which is preliminary data.</text>
</comment>
<sequence length="82" mass="9124">MLPCLWTAVVKQGKMCFFCGSLVVVARCYKHLVWVGLLYNPEHASIFWALIPGCILHHGAEFLISTNDTMPALTLKLFSSAI</sequence>
<dbReference type="Proteomes" id="UP000886520">
    <property type="component" value="Chromosome 3"/>
</dbReference>
<keyword evidence="2" id="KW-1185">Reference proteome</keyword>
<proteinExistence type="predicted"/>
<dbReference type="AlphaFoldDB" id="A0A9D4ZRT1"/>
<evidence type="ECO:0000313" key="2">
    <source>
        <dbReference type="Proteomes" id="UP000886520"/>
    </source>
</evidence>
<dbReference type="EMBL" id="JABFUD020000002">
    <property type="protein sequence ID" value="KAI5083212.1"/>
    <property type="molecule type" value="Genomic_DNA"/>
</dbReference>